<feature type="domain" description="Methyltransferase type 11" evidence="1">
    <location>
        <begin position="45"/>
        <end position="138"/>
    </location>
</feature>
<keyword evidence="3" id="KW-1185">Reference proteome</keyword>
<proteinExistence type="predicted"/>
<protein>
    <submittedName>
        <fullName evidence="2">Ubiquinone/menaquinone biosynthesis C-methylase UbiE</fullName>
    </submittedName>
</protein>
<accession>A0A7W9JFD3</accession>
<sequence length="236" mass="25833">MNLTSSYDELADAYHATVDPDGGGLTDPALDDLLGDIRGQRVASIACGQGRDARRLADLGATVVGVDASETLLTHARRLEQDSPRGIEYLHGDAQRLEGLADTSYDGALCYMALMDIPELEPALRSVARILKPGGWFVASIVHPCTKPPSHGELTDHTTGESRRVTGRYFEEGPYDSDTRWEILPRVSYHRTLSTYVNTLVAAGLAVERLAEPIGDRPVWREAAGLLYLRCRRVDS</sequence>
<dbReference type="SUPFAM" id="SSF53335">
    <property type="entry name" value="S-adenosyl-L-methionine-dependent methyltransferases"/>
    <property type="match status" value="1"/>
</dbReference>
<dbReference type="InterPro" id="IPR013216">
    <property type="entry name" value="Methyltransf_11"/>
</dbReference>
<dbReference type="RefSeq" id="WP_184802894.1">
    <property type="nucleotide sequence ID" value="NZ_JACHMY010000001.1"/>
</dbReference>
<reference evidence="2 3" key="1">
    <citation type="submission" date="2020-08" db="EMBL/GenBank/DDBJ databases">
        <title>Sequencing the genomes of 1000 actinobacteria strains.</title>
        <authorList>
            <person name="Klenk H.-P."/>
        </authorList>
    </citation>
    <scope>NUCLEOTIDE SEQUENCE [LARGE SCALE GENOMIC DNA]</scope>
    <source>
        <strain evidence="2 3">DSM 28967</strain>
    </source>
</reference>
<dbReference type="Pfam" id="PF08241">
    <property type="entry name" value="Methyltransf_11"/>
    <property type="match status" value="1"/>
</dbReference>
<dbReference type="GO" id="GO:0032259">
    <property type="term" value="P:methylation"/>
    <property type="evidence" value="ECO:0007669"/>
    <property type="project" value="UniProtKB-KW"/>
</dbReference>
<gene>
    <name evidence="2" type="ORF">HDA39_007227</name>
</gene>
<comment type="caution">
    <text evidence="2">The sequence shown here is derived from an EMBL/GenBank/DDBJ whole genome shotgun (WGS) entry which is preliminary data.</text>
</comment>
<keyword evidence="2" id="KW-0830">Ubiquinone</keyword>
<keyword evidence="2" id="KW-0808">Transferase</keyword>
<keyword evidence="2" id="KW-0489">Methyltransferase</keyword>
<name>A0A7W9JFD3_9ACTN</name>
<dbReference type="EMBL" id="JACHMY010000001">
    <property type="protein sequence ID" value="MBB5840493.1"/>
    <property type="molecule type" value="Genomic_DNA"/>
</dbReference>
<dbReference type="InterPro" id="IPR029063">
    <property type="entry name" value="SAM-dependent_MTases_sf"/>
</dbReference>
<evidence type="ECO:0000313" key="2">
    <source>
        <dbReference type="EMBL" id="MBB5840493.1"/>
    </source>
</evidence>
<dbReference type="Gene3D" id="3.40.50.150">
    <property type="entry name" value="Vaccinia Virus protein VP39"/>
    <property type="match status" value="1"/>
</dbReference>
<dbReference type="CDD" id="cd02440">
    <property type="entry name" value="AdoMet_MTases"/>
    <property type="match status" value="1"/>
</dbReference>
<evidence type="ECO:0000259" key="1">
    <source>
        <dbReference type="Pfam" id="PF08241"/>
    </source>
</evidence>
<dbReference type="GO" id="GO:0008757">
    <property type="term" value="F:S-adenosylmethionine-dependent methyltransferase activity"/>
    <property type="evidence" value="ECO:0007669"/>
    <property type="project" value="InterPro"/>
</dbReference>
<dbReference type="AlphaFoldDB" id="A0A7W9JFD3"/>
<organism evidence="2 3">
    <name type="scientific">Kribbella italica</name>
    <dbReference type="NCBI Taxonomy" id="1540520"/>
    <lineage>
        <taxon>Bacteria</taxon>
        <taxon>Bacillati</taxon>
        <taxon>Actinomycetota</taxon>
        <taxon>Actinomycetes</taxon>
        <taxon>Propionibacteriales</taxon>
        <taxon>Kribbellaceae</taxon>
        <taxon>Kribbella</taxon>
    </lineage>
</organism>
<dbReference type="Proteomes" id="UP000549971">
    <property type="component" value="Unassembled WGS sequence"/>
</dbReference>
<dbReference type="PANTHER" id="PTHR43861:SF1">
    <property type="entry name" value="TRANS-ACONITATE 2-METHYLTRANSFERASE"/>
    <property type="match status" value="1"/>
</dbReference>
<evidence type="ECO:0000313" key="3">
    <source>
        <dbReference type="Proteomes" id="UP000549971"/>
    </source>
</evidence>
<dbReference type="PANTHER" id="PTHR43861">
    <property type="entry name" value="TRANS-ACONITATE 2-METHYLTRANSFERASE-RELATED"/>
    <property type="match status" value="1"/>
</dbReference>